<dbReference type="EMBL" id="CP088156">
    <property type="protein sequence ID" value="UFZ03819.1"/>
    <property type="molecule type" value="Genomic_DNA"/>
</dbReference>
<dbReference type="Proteomes" id="UP001431010">
    <property type="component" value="Chromosome"/>
</dbReference>
<feature type="domain" description="DUF7674" evidence="1">
    <location>
        <begin position="16"/>
        <end position="112"/>
    </location>
</feature>
<evidence type="ECO:0000313" key="3">
    <source>
        <dbReference type="Proteomes" id="UP001431010"/>
    </source>
</evidence>
<proteinExistence type="predicted"/>
<gene>
    <name evidence="2" type="ORF">LQG66_32225</name>
</gene>
<dbReference type="InterPro" id="IPR056091">
    <property type="entry name" value="DUF7674"/>
</dbReference>
<protein>
    <recommendedName>
        <fullName evidence="1">DUF7674 domain-containing protein</fullName>
    </recommendedName>
</protein>
<name>A0ABY3R8Y5_9BRAD</name>
<evidence type="ECO:0000259" key="1">
    <source>
        <dbReference type="Pfam" id="PF24722"/>
    </source>
</evidence>
<reference evidence="2" key="1">
    <citation type="journal article" date="2024" name="Antonie Van Leeuwenhoek">
        <title>Bradyrhizobium ontarionense sp. nov., a novel bacterial symbiont isolated from Aeschynomene indica (Indian jointvetch), harbours photosynthesis, nitrogen fixation and nitrous oxide (N2O) reductase genes.</title>
        <authorList>
            <person name="Bromfield E.S.P."/>
            <person name="Cloutier S."/>
        </authorList>
    </citation>
    <scope>NUCLEOTIDE SEQUENCE</scope>
    <source>
        <strain evidence="2">A19</strain>
    </source>
</reference>
<organism evidence="2 3">
    <name type="scientific">Bradyrhizobium ontarionense</name>
    <dbReference type="NCBI Taxonomy" id="2898149"/>
    <lineage>
        <taxon>Bacteria</taxon>
        <taxon>Pseudomonadati</taxon>
        <taxon>Pseudomonadota</taxon>
        <taxon>Alphaproteobacteria</taxon>
        <taxon>Hyphomicrobiales</taxon>
        <taxon>Nitrobacteraceae</taxon>
        <taxon>Bradyrhizobium</taxon>
    </lineage>
</organism>
<keyword evidence="3" id="KW-1185">Reference proteome</keyword>
<dbReference type="Pfam" id="PF24722">
    <property type="entry name" value="DUF7674"/>
    <property type="match status" value="1"/>
</dbReference>
<evidence type="ECO:0000313" key="2">
    <source>
        <dbReference type="EMBL" id="UFZ03819.1"/>
    </source>
</evidence>
<accession>A0ABY3R8Y5</accession>
<dbReference type="RefSeq" id="WP_231319833.1">
    <property type="nucleotide sequence ID" value="NZ_CP088156.1"/>
</dbReference>
<sequence>MSYEEFVRELTAASSNVQATYQAVVNDWRPESPPVTVLFGYLGDQIADDFSHVGIDVNRRIFSLVEQAMESRDQRLLTATATGLIEALANRAGRTRGQWEQIVPLLGPRSLHHAEAWLGF</sequence>